<comment type="caution">
    <text evidence="2">The sequence shown here is derived from an EMBL/GenBank/DDBJ whole genome shotgun (WGS) entry which is preliminary data.</text>
</comment>
<evidence type="ECO:0000313" key="3">
    <source>
        <dbReference type="Proteomes" id="UP000233551"/>
    </source>
</evidence>
<dbReference type="EMBL" id="PGOL01000953">
    <property type="protein sequence ID" value="PKI62654.1"/>
    <property type="molecule type" value="Genomic_DNA"/>
</dbReference>
<keyword evidence="1" id="KW-0472">Membrane</keyword>
<accession>A0A2I0K272</accession>
<dbReference type="Proteomes" id="UP000233551">
    <property type="component" value="Unassembled WGS sequence"/>
</dbReference>
<evidence type="ECO:0000256" key="1">
    <source>
        <dbReference type="SAM" id="Phobius"/>
    </source>
</evidence>
<dbReference type="AlphaFoldDB" id="A0A2I0K272"/>
<proteinExistence type="predicted"/>
<gene>
    <name evidence="2" type="ORF">CRG98_016925</name>
</gene>
<protein>
    <submittedName>
        <fullName evidence="2">Uncharacterized protein</fullName>
    </submittedName>
</protein>
<organism evidence="2 3">
    <name type="scientific">Punica granatum</name>
    <name type="common">Pomegranate</name>
    <dbReference type="NCBI Taxonomy" id="22663"/>
    <lineage>
        <taxon>Eukaryota</taxon>
        <taxon>Viridiplantae</taxon>
        <taxon>Streptophyta</taxon>
        <taxon>Embryophyta</taxon>
        <taxon>Tracheophyta</taxon>
        <taxon>Spermatophyta</taxon>
        <taxon>Magnoliopsida</taxon>
        <taxon>eudicotyledons</taxon>
        <taxon>Gunneridae</taxon>
        <taxon>Pentapetalae</taxon>
        <taxon>rosids</taxon>
        <taxon>malvids</taxon>
        <taxon>Myrtales</taxon>
        <taxon>Lythraceae</taxon>
        <taxon>Punica</taxon>
    </lineage>
</organism>
<keyword evidence="3" id="KW-1185">Reference proteome</keyword>
<evidence type="ECO:0000313" key="2">
    <source>
        <dbReference type="EMBL" id="PKI62654.1"/>
    </source>
</evidence>
<sequence>MLVRSIFCVINNYSVEIDKVSIHPAHLGRELKRGAENDVRETRINGGREGKGREGEGWRSSFIHVPRQVVLVLCLPVAGAGVLVGVGLHHKGVRLGRGQCAMDSHLSAGVDSLSRDALFLLSVLWMYSVIDDRSLHEAS</sequence>
<reference evidence="2 3" key="1">
    <citation type="submission" date="2017-11" db="EMBL/GenBank/DDBJ databases">
        <title>De-novo sequencing of pomegranate (Punica granatum L.) genome.</title>
        <authorList>
            <person name="Akparov Z."/>
            <person name="Amiraslanov A."/>
            <person name="Hajiyeva S."/>
            <person name="Abbasov M."/>
            <person name="Kaur K."/>
            <person name="Hamwieh A."/>
            <person name="Solovyev V."/>
            <person name="Salamov A."/>
            <person name="Braich B."/>
            <person name="Kosarev P."/>
            <person name="Mahmoud A."/>
            <person name="Hajiyev E."/>
            <person name="Babayeva S."/>
            <person name="Izzatullayeva V."/>
            <person name="Mammadov A."/>
            <person name="Mammadov A."/>
            <person name="Sharifova S."/>
            <person name="Ojaghi J."/>
            <person name="Eynullazada K."/>
            <person name="Bayramov B."/>
            <person name="Abdulazimova A."/>
            <person name="Shahmuradov I."/>
        </authorList>
    </citation>
    <scope>NUCLEOTIDE SEQUENCE [LARGE SCALE GENOMIC DNA]</scope>
    <source>
        <strain evidence="3">cv. AG2017</strain>
        <tissue evidence="2">Leaf</tissue>
    </source>
</reference>
<name>A0A2I0K272_PUNGR</name>
<keyword evidence="1" id="KW-0812">Transmembrane</keyword>
<keyword evidence="1" id="KW-1133">Transmembrane helix</keyword>
<feature type="transmembrane region" description="Helical" evidence="1">
    <location>
        <begin position="69"/>
        <end position="88"/>
    </location>
</feature>